<dbReference type="Proteomes" id="UP000220629">
    <property type="component" value="Unassembled WGS sequence"/>
</dbReference>
<dbReference type="InterPro" id="IPR002933">
    <property type="entry name" value="Peptidase_M20"/>
</dbReference>
<dbReference type="EMBL" id="PDDY01000001">
    <property type="protein sequence ID" value="PEH41522.1"/>
    <property type="molecule type" value="Genomic_DNA"/>
</dbReference>
<dbReference type="PANTHER" id="PTHR43270">
    <property type="entry name" value="BETA-ALA-HIS DIPEPTIDASE"/>
    <property type="match status" value="1"/>
</dbReference>
<organism evidence="5 6">
    <name type="scientific">Burkholderia gladioli</name>
    <name type="common">Pseudomonas marginata</name>
    <name type="synonym">Phytomonas marginata</name>
    <dbReference type="NCBI Taxonomy" id="28095"/>
    <lineage>
        <taxon>Bacteria</taxon>
        <taxon>Pseudomonadati</taxon>
        <taxon>Pseudomonadota</taxon>
        <taxon>Betaproteobacteria</taxon>
        <taxon>Burkholderiales</taxon>
        <taxon>Burkholderiaceae</taxon>
        <taxon>Burkholderia</taxon>
    </lineage>
</organism>
<dbReference type="Gene3D" id="3.40.630.10">
    <property type="entry name" value="Zn peptidases"/>
    <property type="match status" value="1"/>
</dbReference>
<feature type="domain" description="Peptidase M20 dimerisation" evidence="4">
    <location>
        <begin position="228"/>
        <end position="362"/>
    </location>
</feature>
<sequence length="490" mass="52204">MSTTQSARNPRQQALDLAVRAHDGGALLADLARRVAFRTESQEPARAEALHAYLSDEIAPALAALGFRSRLADNPAGARAPFLIAERIEDPALPTVLSYGHGDVVRGYDAQWRAGLAPWRVTVEGDRWYGRGTADNKGQHSINLAALAAVIEARGGRLGYNLKLIFETGEEISSPGLDAICAREREALAADLFLASDGPRVSAERPTLFLGSRGGLNIELSVALREGGHHSGNWGGVLRNPGTVLAHAIASLIDRRGAIAVEGLRPPPIPDAVRRALADIELGGDENAPAIDPDWGEPGLTPSERVIAWNTLEVLAFRTGNPEAPVNAIPPDAKAICQLRYVVGTDTANALAHLEAHFARHGFDEVQVTVSQRSPATRLDPDDPWVEWALGSLRASTGKPPALLPNLGGTVPNHVFADTLGLPTLWVPHSYPACAQHAPNEHLLGSVAREALAVMAGLWWDLGEDAARIVAERRARDARRTSAAPTAVCA</sequence>
<reference evidence="6" key="1">
    <citation type="submission" date="2017-09" db="EMBL/GenBank/DDBJ databases">
        <title>FDA dAtabase for Regulatory Grade micrObial Sequences (FDA-ARGOS): Supporting development and validation of Infectious Disease Dx tests.</title>
        <authorList>
            <person name="Minogue T."/>
            <person name="Wolcott M."/>
            <person name="Wasieloski L."/>
            <person name="Aguilar W."/>
            <person name="Moore D."/>
            <person name="Tallon L."/>
            <person name="Sadzewicz L."/>
            <person name="Ott S."/>
            <person name="Zhao X."/>
            <person name="Nagaraj S."/>
            <person name="Vavikolanu K."/>
            <person name="Aluvathingal J."/>
            <person name="Nadendla S."/>
            <person name="Sichtig H."/>
        </authorList>
    </citation>
    <scope>NUCLEOTIDE SEQUENCE [LARGE SCALE GENOMIC DNA]</scope>
    <source>
        <strain evidence="6">FDAARGOS_390</strain>
    </source>
</reference>
<keyword evidence="3" id="KW-0378">Hydrolase</keyword>
<gene>
    <name evidence="5" type="ORF">CRM94_04755</name>
</gene>
<dbReference type="InterPro" id="IPR051458">
    <property type="entry name" value="Cyt/Met_Dipeptidase"/>
</dbReference>
<dbReference type="Gene3D" id="3.30.70.360">
    <property type="match status" value="1"/>
</dbReference>
<proteinExistence type="predicted"/>
<evidence type="ECO:0000313" key="6">
    <source>
        <dbReference type="Proteomes" id="UP000220629"/>
    </source>
</evidence>
<protein>
    <submittedName>
        <fullName evidence="5">M20 peptidase family dipeptidase</fullName>
    </submittedName>
</protein>
<dbReference type="PANTHER" id="PTHR43270:SF12">
    <property type="entry name" value="SUCCINYL-DIAMINOPIMELATE DESUCCINYLASE"/>
    <property type="match status" value="1"/>
</dbReference>
<accession>A0A2A7SDF5</accession>
<dbReference type="SUPFAM" id="SSF53187">
    <property type="entry name" value="Zn-dependent exopeptidases"/>
    <property type="match status" value="1"/>
</dbReference>
<evidence type="ECO:0000256" key="3">
    <source>
        <dbReference type="ARBA" id="ARBA00022801"/>
    </source>
</evidence>
<keyword evidence="2" id="KW-0479">Metal-binding</keyword>
<dbReference type="Pfam" id="PF01546">
    <property type="entry name" value="Peptidase_M20"/>
    <property type="match status" value="1"/>
</dbReference>
<evidence type="ECO:0000256" key="1">
    <source>
        <dbReference type="ARBA" id="ARBA00022670"/>
    </source>
</evidence>
<dbReference type="GO" id="GO:0006508">
    <property type="term" value="P:proteolysis"/>
    <property type="evidence" value="ECO:0007669"/>
    <property type="project" value="UniProtKB-KW"/>
</dbReference>
<dbReference type="NCBIfam" id="NF005478">
    <property type="entry name" value="PRK07079.1"/>
    <property type="match status" value="1"/>
</dbReference>
<dbReference type="GO" id="GO:0008233">
    <property type="term" value="F:peptidase activity"/>
    <property type="evidence" value="ECO:0007669"/>
    <property type="project" value="UniProtKB-KW"/>
</dbReference>
<dbReference type="Pfam" id="PF07687">
    <property type="entry name" value="M20_dimer"/>
    <property type="match status" value="1"/>
</dbReference>
<evidence type="ECO:0000256" key="2">
    <source>
        <dbReference type="ARBA" id="ARBA00022723"/>
    </source>
</evidence>
<evidence type="ECO:0000313" key="5">
    <source>
        <dbReference type="EMBL" id="PEH41522.1"/>
    </source>
</evidence>
<comment type="caution">
    <text evidence="5">The sequence shown here is derived from an EMBL/GenBank/DDBJ whole genome shotgun (WGS) entry which is preliminary data.</text>
</comment>
<keyword evidence="1" id="KW-0645">Protease</keyword>
<dbReference type="AlphaFoldDB" id="A0A2A7SDF5"/>
<dbReference type="RefSeq" id="WP_096752436.1">
    <property type="nucleotide sequence ID" value="NZ_CADEPO010000019.1"/>
</dbReference>
<dbReference type="GO" id="GO:0046872">
    <property type="term" value="F:metal ion binding"/>
    <property type="evidence" value="ECO:0007669"/>
    <property type="project" value="UniProtKB-KW"/>
</dbReference>
<dbReference type="InterPro" id="IPR011650">
    <property type="entry name" value="Peptidase_M20_dimer"/>
</dbReference>
<name>A0A2A7SDF5_BURGA</name>
<evidence type="ECO:0000259" key="4">
    <source>
        <dbReference type="Pfam" id="PF07687"/>
    </source>
</evidence>